<dbReference type="PROSITE" id="PS51375">
    <property type="entry name" value="PPR"/>
    <property type="match status" value="4"/>
</dbReference>
<dbReference type="EMBL" id="JAKIXB020000023">
    <property type="protein sequence ID" value="KAL1598288.1"/>
    <property type="molecule type" value="Genomic_DNA"/>
</dbReference>
<feature type="repeat" description="PPR" evidence="5">
    <location>
        <begin position="637"/>
        <end position="671"/>
    </location>
</feature>
<evidence type="ECO:0000256" key="3">
    <source>
        <dbReference type="ARBA" id="ARBA00044493"/>
    </source>
</evidence>
<feature type="region of interest" description="Disordered" evidence="6">
    <location>
        <begin position="40"/>
        <end position="89"/>
    </location>
</feature>
<feature type="region of interest" description="Disordered" evidence="6">
    <location>
        <begin position="559"/>
        <end position="583"/>
    </location>
</feature>
<feature type="repeat" description="PPR" evidence="5">
    <location>
        <begin position="455"/>
        <end position="489"/>
    </location>
</feature>
<organism evidence="7 8">
    <name type="scientific">Nothophoma quercina</name>
    <dbReference type="NCBI Taxonomy" id="749835"/>
    <lineage>
        <taxon>Eukaryota</taxon>
        <taxon>Fungi</taxon>
        <taxon>Dikarya</taxon>
        <taxon>Ascomycota</taxon>
        <taxon>Pezizomycotina</taxon>
        <taxon>Dothideomycetes</taxon>
        <taxon>Pleosporomycetidae</taxon>
        <taxon>Pleosporales</taxon>
        <taxon>Pleosporineae</taxon>
        <taxon>Didymellaceae</taxon>
        <taxon>Nothophoma</taxon>
    </lineage>
</organism>
<dbReference type="Pfam" id="PF13812">
    <property type="entry name" value="PPR_3"/>
    <property type="match status" value="1"/>
</dbReference>
<gene>
    <name evidence="7" type="ORF">SLS59_006972</name>
</gene>
<evidence type="ECO:0000256" key="6">
    <source>
        <dbReference type="SAM" id="MobiDB-lite"/>
    </source>
</evidence>
<dbReference type="InterPro" id="IPR011990">
    <property type="entry name" value="TPR-like_helical_dom_sf"/>
</dbReference>
<feature type="repeat" description="PPR" evidence="5">
    <location>
        <begin position="490"/>
        <end position="524"/>
    </location>
</feature>
<evidence type="ECO:0008006" key="9">
    <source>
        <dbReference type="Google" id="ProtNLM"/>
    </source>
</evidence>
<feature type="compositionally biased region" description="Basic and acidic residues" evidence="6">
    <location>
        <begin position="945"/>
        <end position="957"/>
    </location>
</feature>
<comment type="function">
    <text evidence="3">Regulates mitochondrial small subunit maturation by controlling 15S rRNA 5'-end processing. Localizes to the 5' precursor of the 15S rRNA in a position that is subsequently occupied by mS47 in the mature yeast mtSSU. Uses structure and sequence-specific RNA recognition, binding to a single-stranded region of the precursor and specifically recognizing bases -6 to -1. The exchange of Ccm1 for mS47 is coupled to the irreversible removal of precursor rRNA that is accompanied by conformational changes of the mitoribosomal proteins uS5m and mS26. These conformational changes signal completion of 5'-end rRNA processing through protection of the mature 5'-end of the 15S rRNA and stabilization of mS47. The removal of the 5' precursor together with the dissociation of Ccm1 may be catalyzed by the 5'-3' exoribonuclease Pet127. Involved in the specific removal of group I introns in mitochondrial encoded transcripts.</text>
</comment>
<comment type="subunit">
    <text evidence="4">Binds to mitochondrial small subunit 15S rRNA.</text>
</comment>
<dbReference type="PANTHER" id="PTHR47447">
    <property type="entry name" value="OS03G0856100 PROTEIN"/>
    <property type="match status" value="1"/>
</dbReference>
<dbReference type="Proteomes" id="UP001521222">
    <property type="component" value="Unassembled WGS sequence"/>
</dbReference>
<feature type="region of interest" description="Disordered" evidence="6">
    <location>
        <begin position="913"/>
        <end position="966"/>
    </location>
</feature>
<comment type="caution">
    <text evidence="7">The sequence shown here is derived from an EMBL/GenBank/DDBJ whole genome shotgun (WGS) entry which is preliminary data.</text>
</comment>
<evidence type="ECO:0000256" key="1">
    <source>
        <dbReference type="ARBA" id="ARBA00006192"/>
    </source>
</evidence>
<sequence length="966" mass="108044">MLGSYVCRQCRARLNPRRLPTRVPQWQPRATFISLRNQQPQNGAAQGEAHTQPEDANPAENESNSSYNLFDRSQTSDAVGNNGPQRVGRYSRHLRNTAENAEDGIDDQEAMQPGKSADAQGIARPKSEFSGALRILGHLNKGAVEKAWAMLEKTYTSADCEALTNPSGEDLRAINDKRLFGRVLTQVVEAFCSKPEEPTITPTMVLFKYEQLGIAPPGLWAKLAIEPLTHQVMLAANGINSNLQRDMPTLLYELISLWRLFFQCKGAGNDSLEAIKGEWNLPAVDAIPKLFQQEDFNYRLQEFHPKAVGSPTLGFCALYVFNLSEAINSFDSLKPQAAPFLDLLARVLAGARVNTILKYRAESRAFQSLPQEVQAEIRKEIEAAPRKALSVLGMQPADFNTMEKKPARRTTTDLESFNLKAIARAVEAKTSPVVLEGHWKRILMDYTQDGKTSIPPRIYNAFLSGYLVLRQAQRSVEVWNHMMENGVKPSLQTWVAMLEGCQKAQDLNGFNAMWERMQSAGIEPDNYAWTTRIYGLMSMRQIDLGLRSLDEMGNRWKSAETVKNAPPSNSRNSKGGKNLPSSAKLVNNCTKPSIEVINGAISGIVQLRQDSRVHQQKRVDYVQKILRWGTQFDVKPDTRTYNILIQLYLRVSDYATAFKVLKQMELNGMPADISTHTMLITAAFDNNTLDNLPQPEQASRLIKMFENMEAGGLRLNNYVYATAIDRLLKDYGSHNAVRTIVDHMRSRNLSPSAHVYTSLVTYYFQQTPPAIETVDSLLNQIFTSPHSDTDQLLFDRAIEGYAEHGEVGKMMSVLTRMSKHGKHPGFTALTAVIRALVTAGDIDRARFIVRDVQRGEGIAHGGVTGTVNSQKQFLAIAQSLGVGPEEERMGDMFKIRNDAQVLDEHIRIRQEQEREEIERQPQPVDHIGANVHSGGTAPEPVSAPRPRDLGPPEEEIHGFLQSEPRN</sequence>
<dbReference type="Gene3D" id="1.25.40.10">
    <property type="entry name" value="Tetratricopeptide repeat domain"/>
    <property type="match status" value="3"/>
</dbReference>
<feature type="repeat" description="PPR" evidence="5">
    <location>
        <begin position="790"/>
        <end position="824"/>
    </location>
</feature>
<keyword evidence="2" id="KW-0677">Repeat</keyword>
<evidence type="ECO:0000256" key="2">
    <source>
        <dbReference type="ARBA" id="ARBA00022737"/>
    </source>
</evidence>
<evidence type="ECO:0000313" key="8">
    <source>
        <dbReference type="Proteomes" id="UP001521222"/>
    </source>
</evidence>
<dbReference type="PANTHER" id="PTHR47447:SF17">
    <property type="entry name" value="OS12G0638900 PROTEIN"/>
    <property type="match status" value="1"/>
</dbReference>
<dbReference type="NCBIfam" id="TIGR00756">
    <property type="entry name" value="PPR"/>
    <property type="match status" value="3"/>
</dbReference>
<name>A0ABR3R253_9PLEO</name>
<keyword evidence="8" id="KW-1185">Reference proteome</keyword>
<evidence type="ECO:0000256" key="4">
    <source>
        <dbReference type="ARBA" id="ARBA00044511"/>
    </source>
</evidence>
<accession>A0ABR3R253</accession>
<proteinExistence type="inferred from homology"/>
<protein>
    <recommendedName>
        <fullName evidence="9">Pentatricopeptide repeat-containing protein</fullName>
    </recommendedName>
</protein>
<feature type="compositionally biased region" description="Polar residues" evidence="6">
    <location>
        <begin position="60"/>
        <end position="84"/>
    </location>
</feature>
<dbReference type="Pfam" id="PF13041">
    <property type="entry name" value="PPR_2"/>
    <property type="match status" value="1"/>
</dbReference>
<dbReference type="InterPro" id="IPR002885">
    <property type="entry name" value="PPR_rpt"/>
</dbReference>
<feature type="compositionally biased region" description="Polar residues" evidence="6">
    <location>
        <begin position="566"/>
        <end position="583"/>
    </location>
</feature>
<evidence type="ECO:0000256" key="5">
    <source>
        <dbReference type="PROSITE-ProRule" id="PRU00708"/>
    </source>
</evidence>
<comment type="similarity">
    <text evidence="1">Belongs to the CCM1 family.</text>
</comment>
<reference evidence="7 8" key="1">
    <citation type="submission" date="2024-02" db="EMBL/GenBank/DDBJ databases">
        <title>De novo assembly and annotation of 12 fungi associated with fruit tree decline syndrome in Ontario, Canada.</title>
        <authorList>
            <person name="Sulman M."/>
            <person name="Ellouze W."/>
            <person name="Ilyukhin E."/>
        </authorList>
    </citation>
    <scope>NUCLEOTIDE SEQUENCE [LARGE SCALE GENOMIC DNA]</scope>
    <source>
        <strain evidence="7 8">M97-236</strain>
    </source>
</reference>
<feature type="region of interest" description="Disordered" evidence="6">
    <location>
        <begin position="101"/>
        <end position="123"/>
    </location>
</feature>
<evidence type="ECO:0000313" key="7">
    <source>
        <dbReference type="EMBL" id="KAL1598288.1"/>
    </source>
</evidence>